<feature type="active site" description="Acyl-ester intermediate" evidence="5">
    <location>
        <position position="246"/>
    </location>
</feature>
<dbReference type="PIRSF" id="PIRSF001221">
    <property type="entry name" value="Amidase_fungi"/>
    <property type="match status" value="1"/>
</dbReference>
<evidence type="ECO:0000313" key="9">
    <source>
        <dbReference type="Proteomes" id="UP000799767"/>
    </source>
</evidence>
<accession>A0A6A6PVA0</accession>
<comment type="similarity">
    <text evidence="2">Belongs to the amidase family.</text>
</comment>
<keyword evidence="4" id="KW-0378">Hydrolase</keyword>
<dbReference type="PROSITE" id="PS00571">
    <property type="entry name" value="AMIDASES"/>
    <property type="match status" value="1"/>
</dbReference>
<dbReference type="Pfam" id="PF01425">
    <property type="entry name" value="Amidase"/>
    <property type="match status" value="1"/>
</dbReference>
<evidence type="ECO:0000256" key="2">
    <source>
        <dbReference type="ARBA" id="ARBA00009199"/>
    </source>
</evidence>
<evidence type="ECO:0000256" key="6">
    <source>
        <dbReference type="PIRSR" id="PIRSR001221-2"/>
    </source>
</evidence>
<feature type="active site" description="Charge relay system" evidence="5">
    <location>
        <position position="222"/>
    </location>
</feature>
<proteinExistence type="inferred from homology"/>
<dbReference type="EC" id="3.5.1.4" evidence="3"/>
<dbReference type="GO" id="GO:0004040">
    <property type="term" value="F:amidase activity"/>
    <property type="evidence" value="ECO:0007669"/>
    <property type="project" value="UniProtKB-EC"/>
</dbReference>
<feature type="domain" description="Amidase" evidence="7">
    <location>
        <begin position="94"/>
        <end position="543"/>
    </location>
</feature>
<dbReference type="InterPro" id="IPR023631">
    <property type="entry name" value="Amidase_dom"/>
</dbReference>
<dbReference type="OrthoDB" id="6428749at2759"/>
<evidence type="ECO:0000256" key="1">
    <source>
        <dbReference type="ARBA" id="ARBA00001311"/>
    </source>
</evidence>
<dbReference type="RefSeq" id="XP_033590286.1">
    <property type="nucleotide sequence ID" value="XM_033729645.1"/>
</dbReference>
<dbReference type="PANTHER" id="PTHR46072:SF4">
    <property type="entry name" value="AMIDASE C550.07-RELATED"/>
    <property type="match status" value="1"/>
</dbReference>
<dbReference type="AlphaFoldDB" id="A0A6A6PVA0"/>
<dbReference type="Proteomes" id="UP000799767">
    <property type="component" value="Unassembled WGS sequence"/>
</dbReference>
<gene>
    <name evidence="8" type="ORF">BDY17DRAFT_152964</name>
</gene>
<dbReference type="GeneID" id="54470647"/>
<evidence type="ECO:0000256" key="5">
    <source>
        <dbReference type="PIRSR" id="PIRSR001221-1"/>
    </source>
</evidence>
<comment type="catalytic activity">
    <reaction evidence="1">
        <text>a monocarboxylic acid amide + H2O = a monocarboxylate + NH4(+)</text>
        <dbReference type="Rhea" id="RHEA:12020"/>
        <dbReference type="ChEBI" id="CHEBI:15377"/>
        <dbReference type="ChEBI" id="CHEBI:28938"/>
        <dbReference type="ChEBI" id="CHEBI:35757"/>
        <dbReference type="ChEBI" id="CHEBI:83628"/>
        <dbReference type="EC" id="3.5.1.4"/>
    </reaction>
</comment>
<evidence type="ECO:0000256" key="3">
    <source>
        <dbReference type="ARBA" id="ARBA00012922"/>
    </source>
</evidence>
<feature type="active site" description="Charge relay system" evidence="5">
    <location>
        <position position="149"/>
    </location>
</feature>
<dbReference type="PANTHER" id="PTHR46072">
    <property type="entry name" value="AMIDASE-RELATED-RELATED"/>
    <property type="match status" value="1"/>
</dbReference>
<feature type="binding site" evidence="6">
    <location>
        <position position="197"/>
    </location>
    <ligand>
        <name>substrate</name>
    </ligand>
</feature>
<evidence type="ECO:0000259" key="7">
    <source>
        <dbReference type="Pfam" id="PF01425"/>
    </source>
</evidence>
<keyword evidence="9" id="KW-1185">Reference proteome</keyword>
<organism evidence="8 9">
    <name type="scientific">Neohortaea acidophila</name>
    <dbReference type="NCBI Taxonomy" id="245834"/>
    <lineage>
        <taxon>Eukaryota</taxon>
        <taxon>Fungi</taxon>
        <taxon>Dikarya</taxon>
        <taxon>Ascomycota</taxon>
        <taxon>Pezizomycotina</taxon>
        <taxon>Dothideomycetes</taxon>
        <taxon>Dothideomycetidae</taxon>
        <taxon>Mycosphaerellales</taxon>
        <taxon>Teratosphaeriaceae</taxon>
        <taxon>Neohortaea</taxon>
    </lineage>
</organism>
<feature type="binding site" evidence="6">
    <location>
        <position position="222"/>
    </location>
    <ligand>
        <name>substrate</name>
    </ligand>
</feature>
<sequence length="557" mass="61239">MTTRQPLAIEVKPVEKGSASYETTRAAILTELASKIPKECLLPQEIIANPPLDVTDIPRTCGILSQHELDITEKYDAVALVQATSTGTLSAVDVATAFCKRAAIAHQLSCCLTDYFVEEALERAKYLDEYLKTHGRPVGPLHGCPISVKEHLPLKGHYSSWGFLVTRSFSEEDSLMVRILRDAGAIFYVKTNQPQAIMHLECTGFHGRTLNPSNISLSSGGSSGGEAALVALRGSVLGIGTDIGGSIRGPAGFCGIYGFKATAYTLPCKDFIPGGFAAELNVLASTGPMASSLRDAELFVNVIKAGKPHLEDPRVLPFPWTGFDTKIDLPLKIGIMTHDGQIVPQPPVLQALKWAEQQLSGVTNVTTKPFMPYKAATAMSSIRKAYWPDSGLPDIRACEATGEPWHPLSDWIIKDVKGERERTGSEVNELRFARDTYRSEFAMDWNRQDVDFVLCPVFVGPASAHDTAFYWNYTALFNYVDYPGVVFPTPVRAGKEKEEYPAEFSTPLGPEDEHVRQMWRESNFENAPINLQLVARKHHDNELFGALAILKDALKLQ</sequence>
<name>A0A6A6PVA0_9PEZI</name>
<reference evidence="8" key="1">
    <citation type="journal article" date="2020" name="Stud. Mycol.">
        <title>101 Dothideomycetes genomes: a test case for predicting lifestyles and emergence of pathogens.</title>
        <authorList>
            <person name="Haridas S."/>
            <person name="Albert R."/>
            <person name="Binder M."/>
            <person name="Bloem J."/>
            <person name="Labutti K."/>
            <person name="Salamov A."/>
            <person name="Andreopoulos B."/>
            <person name="Baker S."/>
            <person name="Barry K."/>
            <person name="Bills G."/>
            <person name="Bluhm B."/>
            <person name="Cannon C."/>
            <person name="Castanera R."/>
            <person name="Culley D."/>
            <person name="Daum C."/>
            <person name="Ezra D."/>
            <person name="Gonzalez J."/>
            <person name="Henrissat B."/>
            <person name="Kuo A."/>
            <person name="Liang C."/>
            <person name="Lipzen A."/>
            <person name="Lutzoni F."/>
            <person name="Magnuson J."/>
            <person name="Mondo S."/>
            <person name="Nolan M."/>
            <person name="Ohm R."/>
            <person name="Pangilinan J."/>
            <person name="Park H.-J."/>
            <person name="Ramirez L."/>
            <person name="Alfaro M."/>
            <person name="Sun H."/>
            <person name="Tritt A."/>
            <person name="Yoshinaga Y."/>
            <person name="Zwiers L.-H."/>
            <person name="Turgeon B."/>
            <person name="Goodwin S."/>
            <person name="Spatafora J."/>
            <person name="Crous P."/>
            <person name="Grigoriev I."/>
        </authorList>
    </citation>
    <scope>NUCLEOTIDE SEQUENCE</scope>
    <source>
        <strain evidence="8">CBS 113389</strain>
    </source>
</reference>
<evidence type="ECO:0000256" key="4">
    <source>
        <dbReference type="ARBA" id="ARBA00022801"/>
    </source>
</evidence>
<feature type="binding site" evidence="6">
    <location>
        <begin position="243"/>
        <end position="246"/>
    </location>
    <ligand>
        <name>substrate</name>
    </ligand>
</feature>
<dbReference type="EMBL" id="MU001635">
    <property type="protein sequence ID" value="KAF2483716.1"/>
    <property type="molecule type" value="Genomic_DNA"/>
</dbReference>
<protein>
    <recommendedName>
        <fullName evidence="3">amidase</fullName>
        <ecNumber evidence="3">3.5.1.4</ecNumber>
    </recommendedName>
</protein>
<dbReference type="Gene3D" id="3.90.1300.10">
    <property type="entry name" value="Amidase signature (AS) domain"/>
    <property type="match status" value="1"/>
</dbReference>
<evidence type="ECO:0000313" key="8">
    <source>
        <dbReference type="EMBL" id="KAF2483716.1"/>
    </source>
</evidence>
<dbReference type="InterPro" id="IPR036928">
    <property type="entry name" value="AS_sf"/>
</dbReference>
<dbReference type="InterPro" id="IPR020556">
    <property type="entry name" value="Amidase_CS"/>
</dbReference>
<dbReference type="SUPFAM" id="SSF75304">
    <property type="entry name" value="Amidase signature (AS) enzymes"/>
    <property type="match status" value="1"/>
</dbReference>